<dbReference type="InterPro" id="IPR000333">
    <property type="entry name" value="TGFB_receptor"/>
</dbReference>
<dbReference type="GO" id="GO:0071363">
    <property type="term" value="P:cellular response to growth factor stimulus"/>
    <property type="evidence" value="ECO:0007669"/>
    <property type="project" value="TreeGrafter"/>
</dbReference>
<dbReference type="Pfam" id="PF00069">
    <property type="entry name" value="Pkinase"/>
    <property type="match status" value="1"/>
</dbReference>
<dbReference type="AlphaFoldDB" id="A0A1Z1G7M8"/>
<evidence type="ECO:0000256" key="4">
    <source>
        <dbReference type="ARBA" id="ARBA00022679"/>
    </source>
</evidence>
<evidence type="ECO:0000256" key="6">
    <source>
        <dbReference type="ARBA" id="ARBA00022729"/>
    </source>
</evidence>
<dbReference type="PRINTS" id="PR00653">
    <property type="entry name" value="ACTIVIN2R"/>
</dbReference>
<organism evidence="15">
    <name type="scientific">Paracentrotus lividus</name>
    <name type="common">Common sea urchin</name>
    <dbReference type="NCBI Taxonomy" id="7656"/>
    <lineage>
        <taxon>Eukaryota</taxon>
        <taxon>Metazoa</taxon>
        <taxon>Echinodermata</taxon>
        <taxon>Eleutherozoa</taxon>
        <taxon>Echinozoa</taxon>
        <taxon>Echinoidea</taxon>
        <taxon>Euechinoidea</taxon>
        <taxon>Echinacea</taxon>
        <taxon>Camarodonta</taxon>
        <taxon>Echinidea</taxon>
        <taxon>Echinidae</taxon>
        <taxon>Paracentrotus</taxon>
    </lineage>
</organism>
<keyword evidence="7 13" id="KW-0547">Nucleotide-binding</keyword>
<feature type="transmembrane region" description="Helical" evidence="13">
    <location>
        <begin position="164"/>
        <end position="185"/>
    </location>
</feature>
<evidence type="ECO:0000256" key="9">
    <source>
        <dbReference type="ARBA" id="ARBA00022840"/>
    </source>
</evidence>
<comment type="caution">
    <text evidence="13">Lacks conserved residue(s) required for the propagation of feature annotation.</text>
</comment>
<dbReference type="GO" id="GO:0046872">
    <property type="term" value="F:metal ion binding"/>
    <property type="evidence" value="ECO:0007669"/>
    <property type="project" value="UniProtKB-KW"/>
</dbReference>
<sequence>MAGKDPLERLCKLFLFLSVVVVLLEGASVNLPLGSTHCHLYSSQECEKDGTKCGNTTEECDNKEAEVPSCYVLWENETSSGGGIQVMMRGCWQNQGDCLDMDFCMSSSPADQNLFFCCCVGNLCNLNFSFLPTPEPTPTVTQTTVTGSSIDLEKKRKNEMLTRTILYSIVPIVAITLVIIMLYWMCRRHRYHSLIAIPTQEPSPSPMSSLPPIQLIEIKARGRFGAVWKASCLTDIVAVKVFPIQDRNSWANEREIYNLPHMRHENILNFIATEKHGEGLEVEYWLISEYHHLGSLCDYLKANVISWKELCGIALSMAKGLAFLHEDIPATTAIPFIKHSVAHRDFKSKNVLLKNNTTACIADFGLACVFEAGKNPGDTHGQVGTRRYMAPEVLEGAIQFKRDAFLRIDMYAFGLVLWELVTRCTIQDGPVPEYRMPFEEELGQGTSLEDMQEWVVVKRKRPVISDHWLKHRGLELLCETVEECWDQDAEARLSAGCVEERIAQFSHSYMNGHHPVSPSPLIMQTMHNSTSFENTGNTESTDIALPVYRSSPSPPPKESNLIG</sequence>
<dbReference type="PROSITE" id="PS50011">
    <property type="entry name" value="PROTEIN_KINASE_DOM"/>
    <property type="match status" value="1"/>
</dbReference>
<keyword evidence="10 13" id="KW-1133">Transmembrane helix</keyword>
<name>A0A1Z1G7M8_PARLI</name>
<dbReference type="GO" id="GO:0017002">
    <property type="term" value="F:activin receptor activity"/>
    <property type="evidence" value="ECO:0007669"/>
    <property type="project" value="TreeGrafter"/>
</dbReference>
<dbReference type="PANTHER" id="PTHR23255">
    <property type="entry name" value="TRANSFORMING GROWTH FACTOR-BETA RECEPTOR TYPE I AND II"/>
    <property type="match status" value="1"/>
</dbReference>
<dbReference type="SUPFAM" id="SSF56112">
    <property type="entry name" value="Protein kinase-like (PK-like)"/>
    <property type="match status" value="1"/>
</dbReference>
<evidence type="ECO:0000256" key="10">
    <source>
        <dbReference type="ARBA" id="ARBA00022989"/>
    </source>
</evidence>
<dbReference type="EMBL" id="KY783772">
    <property type="protein sequence ID" value="ARV86154.1"/>
    <property type="molecule type" value="mRNA"/>
</dbReference>
<dbReference type="Gene3D" id="3.30.200.20">
    <property type="entry name" value="Phosphorylase Kinase, domain 1"/>
    <property type="match status" value="1"/>
</dbReference>
<keyword evidence="6" id="KW-0732">Signal</keyword>
<evidence type="ECO:0000256" key="2">
    <source>
        <dbReference type="ARBA" id="ARBA00009605"/>
    </source>
</evidence>
<keyword evidence="4 13" id="KW-0808">Transferase</keyword>
<dbReference type="InterPro" id="IPR008271">
    <property type="entry name" value="Ser/Thr_kinase_AS"/>
</dbReference>
<comment type="subcellular location">
    <subcellularLocation>
        <location evidence="1 13">Membrane</location>
        <topology evidence="1 13">Single-pass type I membrane protein</topology>
    </subcellularLocation>
</comment>
<dbReference type="CDD" id="cd23618">
    <property type="entry name" value="TFP_LU_ECD_Wit"/>
    <property type="match status" value="1"/>
</dbReference>
<accession>A0A1Z1G7M8</accession>
<dbReference type="InterPro" id="IPR045860">
    <property type="entry name" value="Snake_toxin-like_sf"/>
</dbReference>
<dbReference type="GO" id="GO:0048185">
    <property type="term" value="F:activin binding"/>
    <property type="evidence" value="ECO:0007669"/>
    <property type="project" value="TreeGrafter"/>
</dbReference>
<keyword evidence="11 13" id="KW-0472">Membrane</keyword>
<dbReference type="FunFam" id="2.10.60.10:FF:000044">
    <property type="entry name" value="Serine/threonine-protein kinase receptor"/>
    <property type="match status" value="1"/>
</dbReference>
<evidence type="ECO:0000256" key="7">
    <source>
        <dbReference type="ARBA" id="ARBA00022741"/>
    </source>
</evidence>
<dbReference type="PROSITE" id="PS00108">
    <property type="entry name" value="PROTEIN_KINASE_ST"/>
    <property type="match status" value="1"/>
</dbReference>
<dbReference type="SUPFAM" id="SSF57302">
    <property type="entry name" value="Snake toxin-like"/>
    <property type="match status" value="1"/>
</dbReference>
<keyword evidence="5 13" id="KW-0812">Transmembrane</keyword>
<dbReference type="EC" id="2.7.11.30" evidence="13"/>
<reference evidence="15" key="1">
    <citation type="journal article" date="2017" name="Development">
        <title>p38 MAPK as an essential regulator of dorsal-ventral axis specification and skeletogenesis during sea urchin development: a re-evaluation.</title>
        <authorList>
            <person name="Molina M.D."/>
            <person name="Quirin M."/>
            <person name="Haillot E."/>
            <person name="Jimenez F."/>
            <person name="Chessel A."/>
            <person name="Lepage T."/>
        </authorList>
    </citation>
    <scope>NUCLEOTIDE SEQUENCE</scope>
</reference>
<evidence type="ECO:0000256" key="12">
    <source>
        <dbReference type="ARBA" id="ARBA00023170"/>
    </source>
</evidence>
<keyword evidence="8 13" id="KW-0418">Kinase</keyword>
<evidence type="ECO:0000256" key="13">
    <source>
        <dbReference type="RuleBase" id="RU361271"/>
    </source>
</evidence>
<comment type="catalytic activity">
    <reaction evidence="13">
        <text>L-threonyl-[receptor-protein] + ATP = O-phospho-L-threonyl-[receptor-protein] + ADP + H(+)</text>
        <dbReference type="Rhea" id="RHEA:44880"/>
        <dbReference type="Rhea" id="RHEA-COMP:11024"/>
        <dbReference type="Rhea" id="RHEA-COMP:11025"/>
        <dbReference type="ChEBI" id="CHEBI:15378"/>
        <dbReference type="ChEBI" id="CHEBI:30013"/>
        <dbReference type="ChEBI" id="CHEBI:30616"/>
        <dbReference type="ChEBI" id="CHEBI:61977"/>
        <dbReference type="ChEBI" id="CHEBI:456216"/>
        <dbReference type="EC" id="2.7.11.30"/>
    </reaction>
</comment>
<evidence type="ECO:0000259" key="14">
    <source>
        <dbReference type="PROSITE" id="PS50011"/>
    </source>
</evidence>
<proteinExistence type="evidence at transcript level"/>
<comment type="similarity">
    <text evidence="2 13">Belongs to the protein kinase superfamily. TKL Ser/Thr protein kinase family. TGFB receptor subfamily.</text>
</comment>
<keyword evidence="9 13" id="KW-0067">ATP-binding</keyword>
<dbReference type="FunFam" id="3.30.200.20:FF:000094">
    <property type="entry name" value="Serine/threonine-protein kinase receptor"/>
    <property type="match status" value="1"/>
</dbReference>
<dbReference type="GO" id="GO:0048179">
    <property type="term" value="C:activin receptor complex"/>
    <property type="evidence" value="ECO:0007669"/>
    <property type="project" value="TreeGrafter"/>
</dbReference>
<keyword evidence="3 13" id="KW-0723">Serine/threonine-protein kinase</keyword>
<keyword evidence="13" id="KW-0464">Manganese</keyword>
<keyword evidence="13" id="KW-0479">Metal-binding</keyword>
<evidence type="ECO:0000256" key="8">
    <source>
        <dbReference type="ARBA" id="ARBA00022777"/>
    </source>
</evidence>
<dbReference type="PANTHER" id="PTHR23255:SF98">
    <property type="entry name" value="SERINE_THREONINE-PROTEIN KINASE RECEPTOR"/>
    <property type="match status" value="1"/>
</dbReference>
<dbReference type="InterPro" id="IPR011009">
    <property type="entry name" value="Kinase-like_dom_sf"/>
</dbReference>
<comment type="cofactor">
    <cofactor evidence="13">
        <name>Mg(2+)</name>
        <dbReference type="ChEBI" id="CHEBI:18420"/>
    </cofactor>
    <cofactor evidence="13">
        <name>Mn(2+)</name>
        <dbReference type="ChEBI" id="CHEBI:29035"/>
    </cofactor>
</comment>
<evidence type="ECO:0000256" key="5">
    <source>
        <dbReference type="ARBA" id="ARBA00022692"/>
    </source>
</evidence>
<dbReference type="Gene3D" id="1.10.510.10">
    <property type="entry name" value="Transferase(Phosphotransferase) domain 1"/>
    <property type="match status" value="1"/>
</dbReference>
<protein>
    <recommendedName>
        <fullName evidence="13">Serine/threonine-protein kinase receptor</fullName>
        <ecNumber evidence="13">2.7.11.30</ecNumber>
    </recommendedName>
</protein>
<feature type="domain" description="Protein kinase" evidence="14">
    <location>
        <begin position="213"/>
        <end position="510"/>
    </location>
</feature>
<feature type="transmembrane region" description="Helical" evidence="13">
    <location>
        <begin position="13"/>
        <end position="33"/>
    </location>
</feature>
<dbReference type="Gene3D" id="2.10.60.10">
    <property type="entry name" value="CD59"/>
    <property type="match status" value="1"/>
</dbReference>
<evidence type="ECO:0000313" key="15">
    <source>
        <dbReference type="EMBL" id="ARV86154.1"/>
    </source>
</evidence>
<keyword evidence="13" id="KW-0460">Magnesium</keyword>
<dbReference type="InterPro" id="IPR000719">
    <property type="entry name" value="Prot_kinase_dom"/>
</dbReference>
<evidence type="ECO:0000256" key="11">
    <source>
        <dbReference type="ARBA" id="ARBA00023136"/>
    </source>
</evidence>
<keyword evidence="12 13" id="KW-0675">Receptor</keyword>
<evidence type="ECO:0000256" key="3">
    <source>
        <dbReference type="ARBA" id="ARBA00022527"/>
    </source>
</evidence>
<dbReference type="CDD" id="cd14053">
    <property type="entry name" value="STKc_ACVR2"/>
    <property type="match status" value="1"/>
</dbReference>
<evidence type="ECO:0000256" key="1">
    <source>
        <dbReference type="ARBA" id="ARBA00004479"/>
    </source>
</evidence>
<dbReference type="GO" id="GO:0005524">
    <property type="term" value="F:ATP binding"/>
    <property type="evidence" value="ECO:0007669"/>
    <property type="project" value="UniProtKB-UniRule"/>
</dbReference>